<feature type="compositionally biased region" description="Gly residues" evidence="1">
    <location>
        <begin position="959"/>
        <end position="974"/>
    </location>
</feature>
<feature type="region of interest" description="Disordered" evidence="1">
    <location>
        <begin position="900"/>
        <end position="1238"/>
    </location>
</feature>
<feature type="compositionally biased region" description="Basic and acidic residues" evidence="1">
    <location>
        <begin position="1041"/>
        <end position="1068"/>
    </location>
</feature>
<evidence type="ECO:0000256" key="1">
    <source>
        <dbReference type="SAM" id="MobiDB-lite"/>
    </source>
</evidence>
<feature type="compositionally biased region" description="Low complexity" evidence="1">
    <location>
        <begin position="697"/>
        <end position="714"/>
    </location>
</feature>
<name>A0A061QXP6_9CHLO</name>
<feature type="compositionally biased region" description="Basic and acidic residues" evidence="1">
    <location>
        <begin position="546"/>
        <end position="557"/>
    </location>
</feature>
<feature type="compositionally biased region" description="Basic and acidic residues" evidence="1">
    <location>
        <begin position="1000"/>
        <end position="1014"/>
    </location>
</feature>
<feature type="compositionally biased region" description="Basic and acidic residues" evidence="1">
    <location>
        <begin position="655"/>
        <end position="672"/>
    </location>
</feature>
<protein>
    <submittedName>
        <fullName evidence="2">Uncharacterized protein</fullName>
    </submittedName>
</protein>
<accession>A0A061QXP6</accession>
<feature type="compositionally biased region" description="Basic and acidic residues" evidence="1">
    <location>
        <begin position="615"/>
        <end position="634"/>
    </location>
</feature>
<sequence length="1483" mass="159391">MVHTDLEPGEAVPDSEQIMRRELSFQLSSRVEEMRNNSAIESLMQREDFRSNGWKMPEIQETPLRPQSSGRPSRGRGQPARPGSQWGSRLASRSPTERPVPRALPLSQPSPSSCQDPPPQAPKQGTKRLKIKLMGKEVLPGTNWDSAGDAPRASAGNDRTSEGNSLAARAPDPNSVEEIVARVKTLGRGMLSPWRLSPLQSPLTENELRQLADEGIQLAMPGPTARVCNGLSDGPSPMPNTAFQSDPAEDAAAVADNLEPMLSPSFPSAPPELADELAGDLEPMLSPGFPSLPPADQDNSPSAAPQEPTSQLSSGNASASGGQVSSAQVQSAGPEEARRSQSPVDDGPAWDESDAPEAAPVGRPGPDAEAGASPSGEEDACVSCPEESGELIPEGRHRSKGPARPDPAHSLPGPHDPLRRSRSPSAISREPRSAAHPVQEDGEIEPGQLPETESHGLEASKAVLPPPEQDSPKDRSAVQEGPHPPTAPDESASVEIGSVGVNRRGRHQGTPPSAEGKETGTGRASGQSSQPIGRRDGRARGSSPEGLRKVLTDRSAEPGEQPSESNNGPVEEPFGQKGGDGDRPQALDAAAVGWESSGAPGDLLPQAPSWLGHSGGEKPRETQPCDGPRWRKAEAPGNDGGRDAYQATEGFTADIDDRVGDPDGREGTKAERPVPLGSQDDDKEPWGMQKSRRSRSRSPAPARAEEPSAGPPGACRTQQQGHQDDERRRLPTRKPDPHGSGMDADRERVTEEGRGEGLGAQNGEKRAQGRLKASPPARGEAMPAQDTDNAVHQSGLGMRFTTGDRIPGIDDSPTYDRGPTRRRDPAACDDAPSSSCGAPDAGPKGTPGQRESSEDRRPRRKRKWGPDPWDQLVPFQIRLSLTDEELRAVEEYMRSRERSLMLAQRSSEAPGAAPDDDRGSHRAAGAYGAQRDFLAGSSRDGNEESRPWKARRGSWGRHALGGRGRAGSNAGGPRGDGHPGRGPRGDWRRDSQVSDGSPLPDRRGSTRGPLEEQPRPSGGTPGGQRGRLDGAEPTAQTDRGNSVDREKRRSQDPSPHKGTSSEEWDRSDGQMACIRGFDGRLDQSSPHDARAGSRPGSEEPSARREEKRWGHMRAKGEWPRPAAATQMRTPEAAAPEKDPRTLDRRRANEPPGAEPRTARDGALERPAADGGKGAMPVALPSPSGVEGRAQGQDGTPRRGQPRLPPLPSGTPEKNHNRPHGHDTGTKDRSGQAHKAARKLREEAKAIGKLCHEYFEKHLMSSVYFIIWSASKVNLLDQTVACMMQECRQLQQWRKEIVMQDAFDDKCFFDIALYDTMFHRLAAVARMEILRTSKSQMSKVISTLSSAKAEHQSPAAESQAAPRSQQQNRHEDRALGRAAKPAGGSDTPEANQEAGCDQAESSGHDAKNLLKRSLDLVTAWELVAKSASRLRQRRDEYYASDSTVEKVLAEAASISQDGGIEWQRHLQKAVDRSLKALKDLRAAR</sequence>
<proteinExistence type="predicted"/>
<feature type="compositionally biased region" description="Basic and acidic residues" evidence="1">
    <location>
        <begin position="722"/>
        <end position="755"/>
    </location>
</feature>
<gene>
    <name evidence="2" type="ORF">TSPGSL018_18214</name>
</gene>
<evidence type="ECO:0000313" key="2">
    <source>
        <dbReference type="EMBL" id="JAC64483.1"/>
    </source>
</evidence>
<reference evidence="2" key="1">
    <citation type="submission" date="2014-05" db="EMBL/GenBank/DDBJ databases">
        <title>The transcriptome of the halophilic microalga Tetraselmis sp. GSL018 isolated from the Great Salt Lake, Utah.</title>
        <authorList>
            <person name="Jinkerson R.E."/>
            <person name="D'Adamo S."/>
            <person name="Posewitz M.C."/>
        </authorList>
    </citation>
    <scope>NUCLEOTIDE SEQUENCE</scope>
    <source>
        <strain evidence="2">GSL018</strain>
    </source>
</reference>
<feature type="region of interest" description="Disordered" evidence="1">
    <location>
        <begin position="37"/>
        <end position="174"/>
    </location>
</feature>
<feature type="compositionally biased region" description="Low complexity" evidence="1">
    <location>
        <begin position="65"/>
        <end position="85"/>
    </location>
</feature>
<feature type="compositionally biased region" description="Basic and acidic residues" evidence="1">
    <location>
        <begin position="1134"/>
        <end position="1148"/>
    </location>
</feature>
<feature type="region of interest" description="Disordered" evidence="1">
    <location>
        <begin position="223"/>
        <end position="872"/>
    </location>
</feature>
<feature type="compositionally biased region" description="Polar residues" evidence="1">
    <location>
        <begin position="297"/>
        <end position="309"/>
    </location>
</feature>
<feature type="compositionally biased region" description="Low complexity" evidence="1">
    <location>
        <begin position="310"/>
        <end position="333"/>
    </location>
</feature>
<feature type="region of interest" description="Disordered" evidence="1">
    <location>
        <begin position="1341"/>
        <end position="1403"/>
    </location>
</feature>
<dbReference type="EMBL" id="GBEZ01022354">
    <property type="protein sequence ID" value="JAC64483.1"/>
    <property type="molecule type" value="Transcribed_RNA"/>
</dbReference>
<feature type="compositionally biased region" description="Basic and acidic residues" evidence="1">
    <location>
        <begin position="1077"/>
        <end position="1118"/>
    </location>
</feature>
<feature type="compositionally biased region" description="Polar residues" evidence="1">
    <location>
        <begin position="522"/>
        <end position="531"/>
    </location>
</feature>
<feature type="compositionally biased region" description="Basic and acidic residues" evidence="1">
    <location>
        <begin position="975"/>
        <end position="992"/>
    </location>
</feature>
<organism evidence="2">
    <name type="scientific">Tetraselmis sp. GSL018</name>
    <dbReference type="NCBI Taxonomy" id="582737"/>
    <lineage>
        <taxon>Eukaryota</taxon>
        <taxon>Viridiplantae</taxon>
        <taxon>Chlorophyta</taxon>
        <taxon>core chlorophytes</taxon>
        <taxon>Chlorodendrophyceae</taxon>
        <taxon>Chlorodendrales</taxon>
        <taxon>Chlorodendraceae</taxon>
        <taxon>Tetraselmis</taxon>
    </lineage>
</organism>
<feature type="compositionally biased region" description="Low complexity" evidence="1">
    <location>
        <begin position="101"/>
        <end position="115"/>
    </location>
</feature>
<feature type="compositionally biased region" description="Basic and acidic residues" evidence="1">
    <location>
        <begin position="1156"/>
        <end position="1167"/>
    </location>
</feature>
<feature type="compositionally biased region" description="Basic and acidic residues" evidence="1">
    <location>
        <begin position="1212"/>
        <end position="1230"/>
    </location>
</feature>